<accession>A0AAD5E664</accession>
<evidence type="ECO:0000313" key="12">
    <source>
        <dbReference type="Proteomes" id="UP001206595"/>
    </source>
</evidence>
<gene>
    <name evidence="11" type="ORF">K450DRAFT_99523</name>
</gene>
<dbReference type="RefSeq" id="XP_051442456.1">
    <property type="nucleotide sequence ID" value="XM_051593846.1"/>
</dbReference>
<dbReference type="GO" id="GO:0043565">
    <property type="term" value="F:sequence-specific DNA binding"/>
    <property type="evidence" value="ECO:0007669"/>
    <property type="project" value="InterPro"/>
</dbReference>
<comment type="caution">
    <text evidence="11">The sequence shown here is derived from an EMBL/GenBank/DDBJ whole genome shotgun (WGS) entry which is preliminary data.</text>
</comment>
<feature type="coiled-coil region" evidence="8">
    <location>
        <begin position="186"/>
        <end position="213"/>
    </location>
</feature>
<feature type="compositionally biased region" description="Basic and acidic residues" evidence="9">
    <location>
        <begin position="31"/>
        <end position="50"/>
    </location>
</feature>
<dbReference type="InterPro" id="IPR000232">
    <property type="entry name" value="HSF_DNA-bd"/>
</dbReference>
<feature type="domain" description="HSF-type DNA-binding" evidence="10">
    <location>
        <begin position="64"/>
        <end position="166"/>
    </location>
</feature>
<dbReference type="SMART" id="SM00415">
    <property type="entry name" value="HSF"/>
    <property type="match status" value="1"/>
</dbReference>
<dbReference type="Pfam" id="PF00447">
    <property type="entry name" value="HSF_DNA-bind"/>
    <property type="match status" value="1"/>
</dbReference>
<sequence>MQSENGDQQRDDLSIPPLRSWASQAVSQYDSRTDMMHSSDTSTSRRELTSRDSNESITYIIPGTQSAFVTKLYNIVGDEDIQHLISWSKEGDVFSVKNPTEFARTILPQYFKHNNWQSFVRQLNMYGFHKVNDVFHTLTNEQQLWEFAHECFRRGQPELLQKIKRKTGVRLSPAQAIKSDSPSEPADATDDRIRQLEQQIIHLQAKCEAIIKINSDMRETQLQQQQVHHF</sequence>
<protein>
    <recommendedName>
        <fullName evidence="10">HSF-type DNA-binding domain-containing protein</fullName>
    </recommendedName>
</protein>
<comment type="subcellular location">
    <subcellularLocation>
        <location evidence="1">Nucleus</location>
    </subcellularLocation>
</comment>
<organism evidence="11 12">
    <name type="scientific">Umbelopsis ramanniana AG</name>
    <dbReference type="NCBI Taxonomy" id="1314678"/>
    <lineage>
        <taxon>Eukaryota</taxon>
        <taxon>Fungi</taxon>
        <taxon>Fungi incertae sedis</taxon>
        <taxon>Mucoromycota</taxon>
        <taxon>Mucoromycotina</taxon>
        <taxon>Umbelopsidomycetes</taxon>
        <taxon>Umbelopsidales</taxon>
        <taxon>Umbelopsidaceae</taxon>
        <taxon>Umbelopsis</taxon>
    </lineage>
</organism>
<dbReference type="SUPFAM" id="SSF46785">
    <property type="entry name" value="Winged helix' DNA-binding domain"/>
    <property type="match status" value="1"/>
</dbReference>
<dbReference type="PANTHER" id="PTHR10015">
    <property type="entry name" value="HEAT SHOCK TRANSCRIPTION FACTOR"/>
    <property type="match status" value="1"/>
</dbReference>
<evidence type="ECO:0000259" key="10">
    <source>
        <dbReference type="SMART" id="SM00415"/>
    </source>
</evidence>
<reference evidence="11" key="1">
    <citation type="submission" date="2021-06" db="EMBL/GenBank/DDBJ databases">
        <authorList>
            <consortium name="DOE Joint Genome Institute"/>
            <person name="Mondo S.J."/>
            <person name="Amses K.R."/>
            <person name="Simmons D.R."/>
            <person name="Longcore J.E."/>
            <person name="Seto K."/>
            <person name="Alves G.H."/>
            <person name="Bonds A.E."/>
            <person name="Quandt C.A."/>
            <person name="Davis W.J."/>
            <person name="Chang Y."/>
            <person name="Letcher P.M."/>
            <person name="Powell M.J."/>
            <person name="Kuo A."/>
            <person name="Labutti K."/>
            <person name="Pangilinan J."/>
            <person name="Andreopoulos W."/>
            <person name="Tritt A."/>
            <person name="Riley R."/>
            <person name="Hundley H."/>
            <person name="Johnson J."/>
            <person name="Lipzen A."/>
            <person name="Barry K."/>
            <person name="Berbee M.L."/>
            <person name="Buchler N.E."/>
            <person name="Grigoriev I.V."/>
            <person name="Spatafora J.W."/>
            <person name="Stajich J.E."/>
            <person name="James T.Y."/>
        </authorList>
    </citation>
    <scope>NUCLEOTIDE SEQUENCE</scope>
    <source>
        <strain evidence="11">AG</strain>
    </source>
</reference>
<evidence type="ECO:0000256" key="1">
    <source>
        <dbReference type="ARBA" id="ARBA00004123"/>
    </source>
</evidence>
<reference evidence="11" key="2">
    <citation type="journal article" date="2022" name="Proc. Natl. Acad. Sci. U.S.A.">
        <title>Diploid-dominant life cycles characterize the early evolution of Fungi.</title>
        <authorList>
            <person name="Amses K.R."/>
            <person name="Simmons D.R."/>
            <person name="Longcore J.E."/>
            <person name="Mondo S.J."/>
            <person name="Seto K."/>
            <person name="Jeronimo G.H."/>
            <person name="Bonds A.E."/>
            <person name="Quandt C.A."/>
            <person name="Davis W.J."/>
            <person name="Chang Y."/>
            <person name="Federici B.A."/>
            <person name="Kuo A."/>
            <person name="LaButti K."/>
            <person name="Pangilinan J."/>
            <person name="Andreopoulos W."/>
            <person name="Tritt A."/>
            <person name="Riley R."/>
            <person name="Hundley H."/>
            <person name="Johnson J."/>
            <person name="Lipzen A."/>
            <person name="Barry K."/>
            <person name="Lang B.F."/>
            <person name="Cuomo C.A."/>
            <person name="Buchler N.E."/>
            <person name="Grigoriev I.V."/>
            <person name="Spatafora J.W."/>
            <person name="Stajich J.E."/>
            <person name="James T.Y."/>
        </authorList>
    </citation>
    <scope>NUCLEOTIDE SEQUENCE</scope>
    <source>
        <strain evidence="11">AG</strain>
    </source>
</reference>
<proteinExistence type="inferred from homology"/>
<keyword evidence="5" id="KW-0804">Transcription</keyword>
<dbReference type="EMBL" id="MU620940">
    <property type="protein sequence ID" value="KAI8577452.1"/>
    <property type="molecule type" value="Genomic_DNA"/>
</dbReference>
<dbReference type="Gene3D" id="1.10.10.10">
    <property type="entry name" value="Winged helix-like DNA-binding domain superfamily/Winged helix DNA-binding domain"/>
    <property type="match status" value="1"/>
</dbReference>
<evidence type="ECO:0000256" key="5">
    <source>
        <dbReference type="ARBA" id="ARBA00023163"/>
    </source>
</evidence>
<keyword evidence="12" id="KW-1185">Reference proteome</keyword>
<evidence type="ECO:0000256" key="4">
    <source>
        <dbReference type="ARBA" id="ARBA00023125"/>
    </source>
</evidence>
<evidence type="ECO:0000256" key="8">
    <source>
        <dbReference type="SAM" id="Coils"/>
    </source>
</evidence>
<evidence type="ECO:0000256" key="2">
    <source>
        <dbReference type="ARBA" id="ARBA00006403"/>
    </source>
</evidence>
<keyword evidence="8" id="KW-0175">Coiled coil</keyword>
<dbReference type="InterPro" id="IPR036390">
    <property type="entry name" value="WH_DNA-bd_sf"/>
</dbReference>
<dbReference type="PANTHER" id="PTHR10015:SF427">
    <property type="entry name" value="HEAT SHOCK FACTOR PROTEIN"/>
    <property type="match status" value="1"/>
</dbReference>
<evidence type="ECO:0000256" key="7">
    <source>
        <dbReference type="RuleBase" id="RU004020"/>
    </source>
</evidence>
<feature type="region of interest" description="Disordered" evidence="9">
    <location>
        <begin position="1"/>
        <end position="50"/>
    </location>
</feature>
<comment type="similarity">
    <text evidence="2 7">Belongs to the HSF family.</text>
</comment>
<evidence type="ECO:0000256" key="6">
    <source>
        <dbReference type="ARBA" id="ARBA00023242"/>
    </source>
</evidence>
<dbReference type="PRINTS" id="PR00056">
    <property type="entry name" value="HSFDOMAIN"/>
</dbReference>
<keyword evidence="6" id="KW-0539">Nucleus</keyword>
<dbReference type="GeneID" id="75919188"/>
<dbReference type="FunFam" id="1.10.10.10:FF:000027">
    <property type="entry name" value="Heat shock transcription factor 1"/>
    <property type="match status" value="1"/>
</dbReference>
<name>A0AAD5E664_UMBRA</name>
<evidence type="ECO:0000256" key="9">
    <source>
        <dbReference type="SAM" id="MobiDB-lite"/>
    </source>
</evidence>
<dbReference type="GO" id="GO:0003700">
    <property type="term" value="F:DNA-binding transcription factor activity"/>
    <property type="evidence" value="ECO:0007669"/>
    <property type="project" value="InterPro"/>
</dbReference>
<keyword evidence="4" id="KW-0238">DNA-binding</keyword>
<dbReference type="Proteomes" id="UP001206595">
    <property type="component" value="Unassembled WGS sequence"/>
</dbReference>
<keyword evidence="3" id="KW-0805">Transcription regulation</keyword>
<dbReference type="InterPro" id="IPR036388">
    <property type="entry name" value="WH-like_DNA-bd_sf"/>
</dbReference>
<evidence type="ECO:0000256" key="3">
    <source>
        <dbReference type="ARBA" id="ARBA00023015"/>
    </source>
</evidence>
<dbReference type="GO" id="GO:0005634">
    <property type="term" value="C:nucleus"/>
    <property type="evidence" value="ECO:0007669"/>
    <property type="project" value="UniProtKB-SubCell"/>
</dbReference>
<dbReference type="AlphaFoldDB" id="A0AAD5E664"/>
<evidence type="ECO:0000313" key="11">
    <source>
        <dbReference type="EMBL" id="KAI8577452.1"/>
    </source>
</evidence>